<sequence length="468" mass="53584">MDYFSTGKIAYPKLTLYAFHLKHSLSQKPKIPVKNANDLWLKCQQLGKQLGIPKLETLPELIEKANNKKTSITGEILPERFLKFTAIQHQPNLHLSGEANPLEIHDTYALDLTLRYPYSEVKLADLRGLNLDDCLLSKNIKASLGQTLVFFAQPVGKIHDEQAFADACVKALLSEEISQKLNIYCQHQGQLLGSPIFEYNNDADFPEKQCHLLIWLNTHDITTELENKGEYYYPLIDLLLCRSKIIYARSEAIWCYEQAKSAYSDLEKYKQEFKEQKNNSIDSKFNNLNQWLQEIPEISFNYVDYLKDLELHKTTIQTNSKNYRLYLEKLNKIGIGSDNLEFLSNFLELAEDTLVEQINTNLAYLTPGQNLFDQMIGTIRGIVELEQAKRDRSLERTIQVLGIAFGGGAIVSGVVTQHIDKPFAPQINFKYPVHPLVSSLLWSVLATAIFGIVAWWVTKPKPKRNKQK</sequence>
<reference evidence="2 3" key="1">
    <citation type="journal article" date="2020" name="ISME J.">
        <title>Comparative genomics reveals insights into cyanobacterial evolution and habitat adaptation.</title>
        <authorList>
            <person name="Chen M.Y."/>
            <person name="Teng W.K."/>
            <person name="Zhao L."/>
            <person name="Hu C.X."/>
            <person name="Zhou Y.K."/>
            <person name="Han B.P."/>
            <person name="Song L.R."/>
            <person name="Shu W.S."/>
        </authorList>
    </citation>
    <scope>NUCLEOTIDE SEQUENCE [LARGE SCALE GENOMIC DNA]</scope>
    <source>
        <strain evidence="2 3">FACHB-248</strain>
    </source>
</reference>
<dbReference type="EMBL" id="JACJTA010000025">
    <property type="protein sequence ID" value="MBD2605590.1"/>
    <property type="molecule type" value="Genomic_DNA"/>
</dbReference>
<name>A0ABR8GR39_9CYAN</name>
<feature type="transmembrane region" description="Helical" evidence="1">
    <location>
        <begin position="398"/>
        <end position="419"/>
    </location>
</feature>
<dbReference type="RefSeq" id="WP_029636332.1">
    <property type="nucleotide sequence ID" value="NZ_JACJTA010000025.1"/>
</dbReference>
<protein>
    <submittedName>
        <fullName evidence="2">Uncharacterized protein</fullName>
    </submittedName>
</protein>
<keyword evidence="1" id="KW-0812">Transmembrane</keyword>
<keyword evidence="1" id="KW-0472">Membrane</keyword>
<evidence type="ECO:0000256" key="1">
    <source>
        <dbReference type="SAM" id="Phobius"/>
    </source>
</evidence>
<accession>A0ABR8GR39</accession>
<organism evidence="2 3">
    <name type="scientific">Scytonema hofmannii FACHB-248</name>
    <dbReference type="NCBI Taxonomy" id="1842502"/>
    <lineage>
        <taxon>Bacteria</taxon>
        <taxon>Bacillati</taxon>
        <taxon>Cyanobacteriota</taxon>
        <taxon>Cyanophyceae</taxon>
        <taxon>Nostocales</taxon>
        <taxon>Scytonemataceae</taxon>
        <taxon>Scytonema</taxon>
    </lineage>
</organism>
<comment type="caution">
    <text evidence="2">The sequence shown here is derived from an EMBL/GenBank/DDBJ whole genome shotgun (WGS) entry which is preliminary data.</text>
</comment>
<gene>
    <name evidence="2" type="ORF">H6G81_13870</name>
</gene>
<keyword evidence="3" id="KW-1185">Reference proteome</keyword>
<feature type="transmembrane region" description="Helical" evidence="1">
    <location>
        <begin position="439"/>
        <end position="458"/>
    </location>
</feature>
<keyword evidence="1" id="KW-1133">Transmembrane helix</keyword>
<evidence type="ECO:0000313" key="3">
    <source>
        <dbReference type="Proteomes" id="UP000660380"/>
    </source>
</evidence>
<evidence type="ECO:0000313" key="2">
    <source>
        <dbReference type="EMBL" id="MBD2605590.1"/>
    </source>
</evidence>
<dbReference type="Proteomes" id="UP000660380">
    <property type="component" value="Unassembled WGS sequence"/>
</dbReference>
<proteinExistence type="predicted"/>